<keyword evidence="4" id="KW-1185">Reference proteome</keyword>
<name>A0A9W8HJD0_9FUNG</name>
<evidence type="ECO:0000256" key="2">
    <source>
        <dbReference type="SAM" id="Phobius"/>
    </source>
</evidence>
<accession>A0A9W8HJD0</accession>
<evidence type="ECO:0000256" key="1">
    <source>
        <dbReference type="SAM" id="MobiDB-lite"/>
    </source>
</evidence>
<organism evidence="3 4">
    <name type="scientific">Coemansia javaensis</name>
    <dbReference type="NCBI Taxonomy" id="2761396"/>
    <lineage>
        <taxon>Eukaryota</taxon>
        <taxon>Fungi</taxon>
        <taxon>Fungi incertae sedis</taxon>
        <taxon>Zoopagomycota</taxon>
        <taxon>Kickxellomycotina</taxon>
        <taxon>Kickxellomycetes</taxon>
        <taxon>Kickxellales</taxon>
        <taxon>Kickxellaceae</taxon>
        <taxon>Coemansia</taxon>
    </lineage>
</organism>
<dbReference type="EMBL" id="JANBUL010000053">
    <property type="protein sequence ID" value="KAJ2783176.1"/>
    <property type="molecule type" value="Genomic_DNA"/>
</dbReference>
<feature type="region of interest" description="Disordered" evidence="1">
    <location>
        <begin position="73"/>
        <end position="128"/>
    </location>
</feature>
<feature type="transmembrane region" description="Helical" evidence="2">
    <location>
        <begin position="28"/>
        <end position="50"/>
    </location>
</feature>
<proteinExistence type="predicted"/>
<sequence length="128" mass="13531">MSSTVPTAPPPPPTPGVPVERHPYNDDWATTLVAILLMSLIVFVALGILVRRSFRLVPTGVMALRTLVGAGAPAEGHHRLEEEEEASGEQSPDATRLAIPESDDDDDDRHAAPSAEPPGPPPAADRCT</sequence>
<keyword evidence="2" id="KW-0812">Transmembrane</keyword>
<comment type="caution">
    <text evidence="3">The sequence shown here is derived from an EMBL/GenBank/DDBJ whole genome shotgun (WGS) entry which is preliminary data.</text>
</comment>
<evidence type="ECO:0000313" key="3">
    <source>
        <dbReference type="EMBL" id="KAJ2783176.1"/>
    </source>
</evidence>
<evidence type="ECO:0000313" key="4">
    <source>
        <dbReference type="Proteomes" id="UP001140217"/>
    </source>
</evidence>
<feature type="compositionally biased region" description="Pro residues" evidence="1">
    <location>
        <begin position="7"/>
        <end position="16"/>
    </location>
</feature>
<dbReference type="Proteomes" id="UP001140217">
    <property type="component" value="Unassembled WGS sequence"/>
</dbReference>
<feature type="compositionally biased region" description="Pro residues" evidence="1">
    <location>
        <begin position="115"/>
        <end position="128"/>
    </location>
</feature>
<dbReference type="AlphaFoldDB" id="A0A9W8HJD0"/>
<keyword evidence="2" id="KW-0472">Membrane</keyword>
<keyword evidence="2" id="KW-1133">Transmembrane helix</keyword>
<protein>
    <submittedName>
        <fullName evidence="3">Uncharacterized protein</fullName>
    </submittedName>
</protein>
<reference evidence="3" key="1">
    <citation type="submission" date="2022-07" db="EMBL/GenBank/DDBJ databases">
        <title>Phylogenomic reconstructions and comparative analyses of Kickxellomycotina fungi.</title>
        <authorList>
            <person name="Reynolds N.K."/>
            <person name="Stajich J.E."/>
            <person name="Barry K."/>
            <person name="Grigoriev I.V."/>
            <person name="Crous P."/>
            <person name="Smith M.E."/>
        </authorList>
    </citation>
    <scope>NUCLEOTIDE SEQUENCE</scope>
    <source>
        <strain evidence="3">NBRC 105414</strain>
    </source>
</reference>
<dbReference type="OrthoDB" id="5542613at2759"/>
<feature type="region of interest" description="Disordered" evidence="1">
    <location>
        <begin position="1"/>
        <end position="21"/>
    </location>
</feature>
<gene>
    <name evidence="3" type="ORF">H4R18_001843</name>
</gene>